<organism evidence="2 3">
    <name type="scientific">Streptomyces aurantiogriseus</name>
    <dbReference type="NCBI Taxonomy" id="66870"/>
    <lineage>
        <taxon>Bacteria</taxon>
        <taxon>Bacillati</taxon>
        <taxon>Actinomycetota</taxon>
        <taxon>Actinomycetes</taxon>
        <taxon>Kitasatosporales</taxon>
        <taxon>Streptomycetaceae</taxon>
        <taxon>Streptomyces</taxon>
    </lineage>
</organism>
<evidence type="ECO:0000313" key="3">
    <source>
        <dbReference type="Proteomes" id="UP000658320"/>
    </source>
</evidence>
<accession>A0A918FFT5</accession>
<reference evidence="2" key="2">
    <citation type="submission" date="2020-09" db="EMBL/GenBank/DDBJ databases">
        <authorList>
            <person name="Sun Q."/>
            <person name="Ohkuma M."/>
        </authorList>
    </citation>
    <scope>NUCLEOTIDE SEQUENCE</scope>
    <source>
        <strain evidence="2">JCM 4346</strain>
    </source>
</reference>
<feature type="compositionally biased region" description="Gly residues" evidence="1">
    <location>
        <begin position="1"/>
        <end position="18"/>
    </location>
</feature>
<gene>
    <name evidence="2" type="ORF">GCM10010251_59390</name>
</gene>
<evidence type="ECO:0000313" key="2">
    <source>
        <dbReference type="EMBL" id="GGR35241.1"/>
    </source>
</evidence>
<name>A0A918FFT5_9ACTN</name>
<reference evidence="2" key="1">
    <citation type="journal article" date="2014" name="Int. J. Syst. Evol. Microbiol.">
        <title>Complete genome sequence of Corynebacterium casei LMG S-19264T (=DSM 44701T), isolated from a smear-ripened cheese.</title>
        <authorList>
            <consortium name="US DOE Joint Genome Institute (JGI-PGF)"/>
            <person name="Walter F."/>
            <person name="Albersmeier A."/>
            <person name="Kalinowski J."/>
            <person name="Ruckert C."/>
        </authorList>
    </citation>
    <scope>NUCLEOTIDE SEQUENCE</scope>
    <source>
        <strain evidence="2">JCM 4346</strain>
    </source>
</reference>
<evidence type="ECO:0000256" key="1">
    <source>
        <dbReference type="SAM" id="MobiDB-lite"/>
    </source>
</evidence>
<dbReference type="AlphaFoldDB" id="A0A918FFT5"/>
<dbReference type="EMBL" id="BMSX01000015">
    <property type="protein sequence ID" value="GGR35241.1"/>
    <property type="molecule type" value="Genomic_DNA"/>
</dbReference>
<comment type="caution">
    <text evidence="2">The sequence shown here is derived from an EMBL/GenBank/DDBJ whole genome shotgun (WGS) entry which is preliminary data.</text>
</comment>
<dbReference type="Proteomes" id="UP000658320">
    <property type="component" value="Unassembled WGS sequence"/>
</dbReference>
<proteinExistence type="predicted"/>
<feature type="region of interest" description="Disordered" evidence="1">
    <location>
        <begin position="1"/>
        <end position="47"/>
    </location>
</feature>
<protein>
    <submittedName>
        <fullName evidence="2">Uncharacterized protein</fullName>
    </submittedName>
</protein>
<keyword evidence="3" id="KW-1185">Reference proteome</keyword>
<sequence length="104" mass="10630">MGGVGVGTGAGRHGGSSEGAGPRHPALVPTRDRPTDDAPAVAGAPYDSRVGTCASPNEQEYGEHVVPILHARPLIGVAVLVVGWAEDVAAKRPPRLWPRTGAHS</sequence>